<dbReference type="EMBL" id="VUJU01008810">
    <property type="protein sequence ID" value="KAF0725568.1"/>
    <property type="molecule type" value="Genomic_DNA"/>
</dbReference>
<comment type="caution">
    <text evidence="1">The sequence shown here is derived from an EMBL/GenBank/DDBJ whole genome shotgun (WGS) entry which is preliminary data.</text>
</comment>
<protein>
    <submittedName>
        <fullName evidence="1">Uncharacterized protein</fullName>
    </submittedName>
</protein>
<dbReference type="PANTHER" id="PTHR23080:SF133">
    <property type="entry name" value="SI:CH211-262I1.5-RELATED"/>
    <property type="match status" value="1"/>
</dbReference>
<evidence type="ECO:0000313" key="1">
    <source>
        <dbReference type="EMBL" id="KAF0725568.1"/>
    </source>
</evidence>
<dbReference type="Proteomes" id="UP000478052">
    <property type="component" value="Unassembled WGS sequence"/>
</dbReference>
<keyword evidence="2" id="KW-1185">Reference proteome</keyword>
<proteinExistence type="predicted"/>
<dbReference type="PANTHER" id="PTHR23080">
    <property type="entry name" value="THAP DOMAIN PROTEIN"/>
    <property type="match status" value="1"/>
</dbReference>
<feature type="non-terminal residue" evidence="1">
    <location>
        <position position="1"/>
    </location>
</feature>
<gene>
    <name evidence="1" type="ORF">FWK35_00035703</name>
</gene>
<accession>A0A6G0WE04</accession>
<reference evidence="1 2" key="1">
    <citation type="submission" date="2019-08" db="EMBL/GenBank/DDBJ databases">
        <title>Whole genome of Aphis craccivora.</title>
        <authorList>
            <person name="Voronova N.V."/>
            <person name="Shulinski R.S."/>
            <person name="Bandarenka Y.V."/>
            <person name="Zhorov D.G."/>
            <person name="Warner D."/>
        </authorList>
    </citation>
    <scope>NUCLEOTIDE SEQUENCE [LARGE SCALE GENOMIC DNA]</scope>
    <source>
        <strain evidence="1">180601</strain>
        <tissue evidence="1">Whole Body</tissue>
    </source>
</reference>
<evidence type="ECO:0000313" key="2">
    <source>
        <dbReference type="Proteomes" id="UP000478052"/>
    </source>
</evidence>
<sequence length="129" mass="14306">LLKLKKTPTTSKSDEANILKGLLGLAPNGHYRVLSILQPGDLVLADKSLLISDMMLLETSLNISPFLMSPQFTSSKVLTPKSIARAKFLVEKVMRIIQSQSSIVFQLSAALVNFQNPIIKEVDHLFPFR</sequence>
<dbReference type="OrthoDB" id="7331812at2759"/>
<dbReference type="AlphaFoldDB" id="A0A6G0WE04"/>
<name>A0A6G0WE04_APHCR</name>
<organism evidence="1 2">
    <name type="scientific">Aphis craccivora</name>
    <name type="common">Cowpea aphid</name>
    <dbReference type="NCBI Taxonomy" id="307492"/>
    <lineage>
        <taxon>Eukaryota</taxon>
        <taxon>Metazoa</taxon>
        <taxon>Ecdysozoa</taxon>
        <taxon>Arthropoda</taxon>
        <taxon>Hexapoda</taxon>
        <taxon>Insecta</taxon>
        <taxon>Pterygota</taxon>
        <taxon>Neoptera</taxon>
        <taxon>Paraneoptera</taxon>
        <taxon>Hemiptera</taxon>
        <taxon>Sternorrhyncha</taxon>
        <taxon>Aphidomorpha</taxon>
        <taxon>Aphidoidea</taxon>
        <taxon>Aphididae</taxon>
        <taxon>Aphidini</taxon>
        <taxon>Aphis</taxon>
        <taxon>Aphis</taxon>
    </lineage>
</organism>